<dbReference type="AlphaFoldDB" id="A0A0F9J0S3"/>
<accession>A0A0F9J0S3</accession>
<protein>
    <recommendedName>
        <fullName evidence="2">Large polyvalent protein associated domain-containing protein</fullName>
    </recommendedName>
</protein>
<feature type="non-terminal residue" evidence="1">
    <location>
        <position position="1"/>
    </location>
</feature>
<evidence type="ECO:0008006" key="2">
    <source>
        <dbReference type="Google" id="ProtNLM"/>
    </source>
</evidence>
<organism evidence="1">
    <name type="scientific">marine sediment metagenome</name>
    <dbReference type="NCBI Taxonomy" id="412755"/>
    <lineage>
        <taxon>unclassified sequences</taxon>
        <taxon>metagenomes</taxon>
        <taxon>ecological metagenomes</taxon>
    </lineage>
</organism>
<gene>
    <name evidence="1" type="ORF">LCGC14_1880850</name>
</gene>
<proteinExistence type="predicted"/>
<sequence length="831" mass="92745">IKKNAMIRKMLQLEADETECIILQLRKANMIPGDPERFLDGIGKWDKIVAFGSEKEFGKAYRTIQAEQFKLARKLQAAIEAKPPREAPVKAPVRPVEPSKAKIRPTAARIRIPKELNSLAAKARTFRKAVNFANAAKGKLSRAESEALKQTTQGDLKKFWEGVKDRDTLEQRSMIQHKSETDKLEDALKTEAMFNRADTELQRLNSGKARKAYQAVARALWDTSANIKRELLRTSGSLGKEAVIRHDLIKGATALSKHMINQAREKVFNGLSKAEGVTLDRIIQSRRTIAIDKYKAGMKHPEGLGLKEHQAFLDTIPKETFTRLNERANIFFKTMAEQVVKLERAGILSRESAALLLNRGDYSPRQFIQHIDPERTYTFGGKKITVQDSGIKALDEGSYRALNNNSRLFMAQVIARTQARIFRNEANKAMFDLAKESPNNGVVRLSKVVGKTKKGEPIMQEIPAGHEVVNVMIKGEAVDLIMPRDMAREWVTADPLINAQLANVIGWVGGAKVLKAMATGINPEFALTNMPRDIAHVWLTTKEYSPHLPVAAGQMAKDYLAVAKDTFTRRGRWLEFLNEGGGMDFLTHQGRITTKTSGVLSGFQKYLGYIGETSEAWTRLALRERAIINGKPNHEATWIARNYLDFSQGGSWIKAADSAVPYLNASVQGTRGIFRAAGEDPATFTYKVAEVGILSAGLYMANRNINQDCLNSISDAEKANNFIITTPLKYTDEEGNIRYLYFRIAKDQGQKIVSTLFENIAAKLSGDEIDIDQAVMAASEFISISPTERIPPSMDAAVGYLANKDFWRNKDIWPGPVVEPKEEFRPTTHPA</sequence>
<dbReference type="EMBL" id="LAZR01019363">
    <property type="protein sequence ID" value="KKL92822.1"/>
    <property type="molecule type" value="Genomic_DNA"/>
</dbReference>
<reference evidence="1" key="1">
    <citation type="journal article" date="2015" name="Nature">
        <title>Complex archaea that bridge the gap between prokaryotes and eukaryotes.</title>
        <authorList>
            <person name="Spang A."/>
            <person name="Saw J.H."/>
            <person name="Jorgensen S.L."/>
            <person name="Zaremba-Niedzwiedzka K."/>
            <person name="Martijn J."/>
            <person name="Lind A.E."/>
            <person name="van Eijk R."/>
            <person name="Schleper C."/>
            <person name="Guy L."/>
            <person name="Ettema T.J."/>
        </authorList>
    </citation>
    <scope>NUCLEOTIDE SEQUENCE</scope>
</reference>
<feature type="non-terminal residue" evidence="1">
    <location>
        <position position="831"/>
    </location>
</feature>
<comment type="caution">
    <text evidence="1">The sequence shown here is derived from an EMBL/GenBank/DDBJ whole genome shotgun (WGS) entry which is preliminary data.</text>
</comment>
<evidence type="ECO:0000313" key="1">
    <source>
        <dbReference type="EMBL" id="KKL92822.1"/>
    </source>
</evidence>
<name>A0A0F9J0S3_9ZZZZ</name>